<organism evidence="1 2">
    <name type="scientific">Carya illinoinensis</name>
    <name type="common">Pecan</name>
    <dbReference type="NCBI Taxonomy" id="32201"/>
    <lineage>
        <taxon>Eukaryota</taxon>
        <taxon>Viridiplantae</taxon>
        <taxon>Streptophyta</taxon>
        <taxon>Embryophyta</taxon>
        <taxon>Tracheophyta</taxon>
        <taxon>Spermatophyta</taxon>
        <taxon>Magnoliopsida</taxon>
        <taxon>eudicotyledons</taxon>
        <taxon>Gunneridae</taxon>
        <taxon>Pentapetalae</taxon>
        <taxon>rosids</taxon>
        <taxon>fabids</taxon>
        <taxon>Fagales</taxon>
        <taxon>Juglandaceae</taxon>
        <taxon>Carya</taxon>
    </lineage>
</organism>
<proteinExistence type="predicted"/>
<dbReference type="Proteomes" id="UP000811246">
    <property type="component" value="Chromosome 5"/>
</dbReference>
<dbReference type="AlphaFoldDB" id="A0A922F142"/>
<sequence length="117" mass="13448">MTEAGFVEDIVCTSDPRTGHNSGCPPQVDDWNKSAANVKRTLRIFNRFYLRFVQEEDKRCKKPKNGNASDDSLRRCSKRPDLKAISEASNWLMHVHILHVVESFQPWSLKNYGLANQ</sequence>
<accession>A0A922F142</accession>
<evidence type="ECO:0000313" key="2">
    <source>
        <dbReference type="Proteomes" id="UP000811246"/>
    </source>
</evidence>
<reference evidence="1" key="1">
    <citation type="submission" date="2021-01" db="EMBL/GenBank/DDBJ databases">
        <authorList>
            <person name="Lovell J.T."/>
            <person name="Bentley N."/>
            <person name="Bhattarai G."/>
            <person name="Jenkins J.W."/>
            <person name="Sreedasyam A."/>
            <person name="Alarcon Y."/>
            <person name="Bock C."/>
            <person name="Boston L."/>
            <person name="Carlson J."/>
            <person name="Cervantes K."/>
            <person name="Clermont K."/>
            <person name="Krom N."/>
            <person name="Kubenka K."/>
            <person name="Mamidi S."/>
            <person name="Mattison C."/>
            <person name="Monteros M."/>
            <person name="Pisani C."/>
            <person name="Plott C."/>
            <person name="Rajasekar S."/>
            <person name="Rhein H.S."/>
            <person name="Rohla C."/>
            <person name="Song M."/>
            <person name="Hilaire R.S."/>
            <person name="Shu S."/>
            <person name="Wells L."/>
            <person name="Wang X."/>
            <person name="Webber J."/>
            <person name="Heerema R.J."/>
            <person name="Klein P."/>
            <person name="Conner P."/>
            <person name="Grauke L."/>
            <person name="Grimwood J."/>
            <person name="Schmutz J."/>
            <person name="Randall J.J."/>
        </authorList>
    </citation>
    <scope>NUCLEOTIDE SEQUENCE</scope>
    <source>
        <tissue evidence="1">Leaf</tissue>
    </source>
</reference>
<evidence type="ECO:0000313" key="1">
    <source>
        <dbReference type="EMBL" id="KAG6712362.1"/>
    </source>
</evidence>
<protein>
    <submittedName>
        <fullName evidence="1">Uncharacterized protein</fullName>
    </submittedName>
</protein>
<comment type="caution">
    <text evidence="1">The sequence shown here is derived from an EMBL/GenBank/DDBJ whole genome shotgun (WGS) entry which is preliminary data.</text>
</comment>
<gene>
    <name evidence="1" type="ORF">I3842_05G099500</name>
</gene>
<name>A0A922F142_CARIL</name>
<dbReference type="EMBL" id="CM031829">
    <property type="protein sequence ID" value="KAG6712362.1"/>
    <property type="molecule type" value="Genomic_DNA"/>
</dbReference>